<evidence type="ECO:0000313" key="2">
    <source>
        <dbReference type="EMBL" id="NML39109.1"/>
    </source>
</evidence>
<gene>
    <name evidence="2" type="ORF">HHL17_18045</name>
</gene>
<organism evidence="2 3">
    <name type="scientific">Chitinophaga fulva</name>
    <dbReference type="NCBI Taxonomy" id="2728842"/>
    <lineage>
        <taxon>Bacteria</taxon>
        <taxon>Pseudomonadati</taxon>
        <taxon>Bacteroidota</taxon>
        <taxon>Chitinophagia</taxon>
        <taxon>Chitinophagales</taxon>
        <taxon>Chitinophagaceae</taxon>
        <taxon>Chitinophaga</taxon>
    </lineage>
</organism>
<evidence type="ECO:0000256" key="1">
    <source>
        <dbReference type="SAM" id="Phobius"/>
    </source>
</evidence>
<feature type="transmembrane region" description="Helical" evidence="1">
    <location>
        <begin position="94"/>
        <end position="117"/>
    </location>
</feature>
<dbReference type="RefSeq" id="WP_169226220.1">
    <property type="nucleotide sequence ID" value="NZ_JABBGC010000002.1"/>
</dbReference>
<dbReference type="AlphaFoldDB" id="A0A848GP14"/>
<evidence type="ECO:0000313" key="3">
    <source>
        <dbReference type="Proteomes" id="UP000583266"/>
    </source>
</evidence>
<comment type="caution">
    <text evidence="2">The sequence shown here is derived from an EMBL/GenBank/DDBJ whole genome shotgun (WGS) entry which is preliminary data.</text>
</comment>
<proteinExistence type="predicted"/>
<keyword evidence="1" id="KW-0472">Membrane</keyword>
<accession>A0A848GP14</accession>
<keyword evidence="3" id="KW-1185">Reference proteome</keyword>
<keyword evidence="1" id="KW-0812">Transmembrane</keyword>
<dbReference type="Proteomes" id="UP000583266">
    <property type="component" value="Unassembled WGS sequence"/>
</dbReference>
<sequence>MLASNDEIYNIFRRDLHLSEEKTRKLAAVLDTSICDTQSSIYVTKVETLDLTVKLERVIIIQENMQKELGEVKAGVTGLSNEIKSNYKDTIKSIFAAGFIQFIITIGGLIGIISFMLRK</sequence>
<name>A0A848GP14_9BACT</name>
<protein>
    <submittedName>
        <fullName evidence="2">Uncharacterized protein</fullName>
    </submittedName>
</protein>
<reference evidence="2 3" key="1">
    <citation type="submission" date="2020-04" db="EMBL/GenBank/DDBJ databases">
        <title>Chitinophaga sp. G-6-1-13 sp. nov., isolated from soil.</title>
        <authorList>
            <person name="Dahal R.H."/>
            <person name="Chaudhary D.K."/>
        </authorList>
    </citation>
    <scope>NUCLEOTIDE SEQUENCE [LARGE SCALE GENOMIC DNA]</scope>
    <source>
        <strain evidence="2 3">G-6-1-13</strain>
    </source>
</reference>
<dbReference type="EMBL" id="JABBGC010000002">
    <property type="protein sequence ID" value="NML39109.1"/>
    <property type="molecule type" value="Genomic_DNA"/>
</dbReference>
<keyword evidence="1" id="KW-1133">Transmembrane helix</keyword>